<sequence>MQNVTYSILVLLLAVFISTIIAAEEDLARGDTSSDMWNVEQMGPYAPRQLMKRSNLYALFKKVNYEANRRKLYNEMVKKADSDYFF</sequence>
<evidence type="ECO:0000313" key="3">
    <source>
        <dbReference type="Proteomes" id="UP000298663"/>
    </source>
</evidence>
<keyword evidence="1" id="KW-0732">Signal</keyword>
<proteinExistence type="predicted"/>
<evidence type="ECO:0000256" key="1">
    <source>
        <dbReference type="SAM" id="SignalP"/>
    </source>
</evidence>
<gene>
    <name evidence="2" type="ORF">L596_000552</name>
</gene>
<feature type="chain" id="PRO_5020938671" evidence="1">
    <location>
        <begin position="23"/>
        <end position="86"/>
    </location>
</feature>
<dbReference type="EMBL" id="AZBU02000001">
    <property type="protein sequence ID" value="TMS32749.1"/>
    <property type="molecule type" value="Genomic_DNA"/>
</dbReference>
<dbReference type="AlphaFoldDB" id="A0A4U8UJU2"/>
<reference evidence="2 3" key="1">
    <citation type="journal article" date="2015" name="Genome Biol.">
        <title>Comparative genomics of Steinernema reveals deeply conserved gene regulatory networks.</title>
        <authorList>
            <person name="Dillman A.R."/>
            <person name="Macchietto M."/>
            <person name="Porter C.F."/>
            <person name="Rogers A."/>
            <person name="Williams B."/>
            <person name="Antoshechkin I."/>
            <person name="Lee M.M."/>
            <person name="Goodwin Z."/>
            <person name="Lu X."/>
            <person name="Lewis E.E."/>
            <person name="Goodrich-Blair H."/>
            <person name="Stock S.P."/>
            <person name="Adams B.J."/>
            <person name="Sternberg P.W."/>
            <person name="Mortazavi A."/>
        </authorList>
    </citation>
    <scope>NUCLEOTIDE SEQUENCE [LARGE SCALE GENOMIC DNA]</scope>
    <source>
        <strain evidence="2 3">ALL</strain>
    </source>
</reference>
<name>A0A4U8UJU2_STECR</name>
<organism evidence="2 3">
    <name type="scientific">Steinernema carpocapsae</name>
    <name type="common">Entomopathogenic nematode</name>
    <dbReference type="NCBI Taxonomy" id="34508"/>
    <lineage>
        <taxon>Eukaryota</taxon>
        <taxon>Metazoa</taxon>
        <taxon>Ecdysozoa</taxon>
        <taxon>Nematoda</taxon>
        <taxon>Chromadorea</taxon>
        <taxon>Rhabditida</taxon>
        <taxon>Tylenchina</taxon>
        <taxon>Panagrolaimomorpha</taxon>
        <taxon>Strongyloidoidea</taxon>
        <taxon>Steinernematidae</taxon>
        <taxon>Steinernema</taxon>
    </lineage>
</organism>
<dbReference type="Proteomes" id="UP000298663">
    <property type="component" value="Chromosome X"/>
</dbReference>
<evidence type="ECO:0000313" key="2">
    <source>
        <dbReference type="EMBL" id="TMS32749.1"/>
    </source>
</evidence>
<feature type="signal peptide" evidence="1">
    <location>
        <begin position="1"/>
        <end position="22"/>
    </location>
</feature>
<reference evidence="2 3" key="2">
    <citation type="journal article" date="2019" name="G3 (Bethesda)">
        <title>Hybrid Assembly of the Genome of the Entomopathogenic Nematode Steinernema carpocapsae Identifies the X-Chromosome.</title>
        <authorList>
            <person name="Serra L."/>
            <person name="Macchietto M."/>
            <person name="Macias-Munoz A."/>
            <person name="McGill C.J."/>
            <person name="Rodriguez I.M."/>
            <person name="Rodriguez B."/>
            <person name="Murad R."/>
            <person name="Mortazavi A."/>
        </authorList>
    </citation>
    <scope>NUCLEOTIDE SEQUENCE [LARGE SCALE GENOMIC DNA]</scope>
    <source>
        <strain evidence="2 3">ALL</strain>
    </source>
</reference>
<accession>A0A4U8UJU2</accession>
<keyword evidence="3" id="KW-1185">Reference proteome</keyword>
<dbReference type="OrthoDB" id="10372076at2759"/>
<comment type="caution">
    <text evidence="2">The sequence shown here is derived from an EMBL/GenBank/DDBJ whole genome shotgun (WGS) entry which is preliminary data.</text>
</comment>
<dbReference type="EMBL" id="CM016762">
    <property type="protein sequence ID" value="TMS32749.1"/>
    <property type="molecule type" value="Genomic_DNA"/>
</dbReference>
<protein>
    <submittedName>
        <fullName evidence="2">Uncharacterized protein</fullName>
    </submittedName>
</protein>